<feature type="compositionally biased region" description="Basic and acidic residues" evidence="1">
    <location>
        <begin position="1"/>
        <end position="26"/>
    </location>
</feature>
<dbReference type="AlphaFoldDB" id="A0AAV7VRV7"/>
<reference evidence="2" key="1">
    <citation type="journal article" date="2022" name="bioRxiv">
        <title>Sequencing and chromosome-scale assembly of the giantPleurodeles waltlgenome.</title>
        <authorList>
            <person name="Brown T."/>
            <person name="Elewa A."/>
            <person name="Iarovenko S."/>
            <person name="Subramanian E."/>
            <person name="Araus A.J."/>
            <person name="Petzold A."/>
            <person name="Susuki M."/>
            <person name="Suzuki K.-i.T."/>
            <person name="Hayashi T."/>
            <person name="Toyoda A."/>
            <person name="Oliveira C."/>
            <person name="Osipova E."/>
            <person name="Leigh N.D."/>
            <person name="Simon A."/>
            <person name="Yun M.H."/>
        </authorList>
    </citation>
    <scope>NUCLEOTIDE SEQUENCE</scope>
    <source>
        <strain evidence="2">20211129_DDA</strain>
        <tissue evidence="2">Liver</tissue>
    </source>
</reference>
<sequence length="168" mass="18998">MRDEVQARRGKEEGQKGQHRQSERWRRTTRSGMETRSDEKAVKRNERETRMRNEAKVTRSLEGGFFPAEEKRTTKRQTKILTELATRDGLTCASSKQALSSAPRRTPQHSGNQHEICAGGLLGRCFMVAGKICSECKVVTVLECLVWVDDMEAFENGNKLGTVGEGRR</sequence>
<comment type="caution">
    <text evidence="2">The sequence shown here is derived from an EMBL/GenBank/DDBJ whole genome shotgun (WGS) entry which is preliminary data.</text>
</comment>
<evidence type="ECO:0000256" key="1">
    <source>
        <dbReference type="SAM" id="MobiDB-lite"/>
    </source>
</evidence>
<feature type="region of interest" description="Disordered" evidence="1">
    <location>
        <begin position="1"/>
        <end position="54"/>
    </location>
</feature>
<evidence type="ECO:0000313" key="2">
    <source>
        <dbReference type="EMBL" id="KAJ1203429.1"/>
    </source>
</evidence>
<protein>
    <submittedName>
        <fullName evidence="2">Uncharacterized protein</fullName>
    </submittedName>
</protein>
<evidence type="ECO:0000313" key="3">
    <source>
        <dbReference type="Proteomes" id="UP001066276"/>
    </source>
</evidence>
<dbReference type="Proteomes" id="UP001066276">
    <property type="component" value="Chromosome 2_1"/>
</dbReference>
<dbReference type="EMBL" id="JANPWB010000003">
    <property type="protein sequence ID" value="KAJ1203429.1"/>
    <property type="molecule type" value="Genomic_DNA"/>
</dbReference>
<keyword evidence="3" id="KW-1185">Reference proteome</keyword>
<accession>A0AAV7VRV7</accession>
<feature type="compositionally biased region" description="Basic and acidic residues" evidence="1">
    <location>
        <begin position="33"/>
        <end position="54"/>
    </location>
</feature>
<organism evidence="2 3">
    <name type="scientific">Pleurodeles waltl</name>
    <name type="common">Iberian ribbed newt</name>
    <dbReference type="NCBI Taxonomy" id="8319"/>
    <lineage>
        <taxon>Eukaryota</taxon>
        <taxon>Metazoa</taxon>
        <taxon>Chordata</taxon>
        <taxon>Craniata</taxon>
        <taxon>Vertebrata</taxon>
        <taxon>Euteleostomi</taxon>
        <taxon>Amphibia</taxon>
        <taxon>Batrachia</taxon>
        <taxon>Caudata</taxon>
        <taxon>Salamandroidea</taxon>
        <taxon>Salamandridae</taxon>
        <taxon>Pleurodelinae</taxon>
        <taxon>Pleurodeles</taxon>
    </lineage>
</organism>
<proteinExistence type="predicted"/>
<gene>
    <name evidence="2" type="ORF">NDU88_007215</name>
</gene>
<name>A0AAV7VRV7_PLEWA</name>